<sequence>MPMTKASQLNLIGTLFLMLGILSIFNLVFLSQIGEQVKANSLANADLRTPDGKPYDGLKEQRAMQQSFLLGMLIFSIGFTVISLLTGTFILKRFSHRSCIVGAVVTMIAFPLGTILSGWALFVLCNRNTKQLFQERAALRETDFLE</sequence>
<name>A0A517PKR2_9PLAN</name>
<accession>A0A517PKR2</accession>
<gene>
    <name evidence="2" type="ORF">HG66A1_17000</name>
</gene>
<reference evidence="2 3" key="1">
    <citation type="submission" date="2019-02" db="EMBL/GenBank/DDBJ databases">
        <title>Deep-cultivation of Planctomycetes and their phenomic and genomic characterization uncovers novel biology.</title>
        <authorList>
            <person name="Wiegand S."/>
            <person name="Jogler M."/>
            <person name="Boedeker C."/>
            <person name="Pinto D."/>
            <person name="Vollmers J."/>
            <person name="Rivas-Marin E."/>
            <person name="Kohn T."/>
            <person name="Peeters S.H."/>
            <person name="Heuer A."/>
            <person name="Rast P."/>
            <person name="Oberbeckmann S."/>
            <person name="Bunk B."/>
            <person name="Jeske O."/>
            <person name="Meyerdierks A."/>
            <person name="Storesund J.E."/>
            <person name="Kallscheuer N."/>
            <person name="Luecker S."/>
            <person name="Lage O.M."/>
            <person name="Pohl T."/>
            <person name="Merkel B.J."/>
            <person name="Hornburger P."/>
            <person name="Mueller R.-W."/>
            <person name="Bruemmer F."/>
            <person name="Labrenz M."/>
            <person name="Spormann A.M."/>
            <person name="Op den Camp H."/>
            <person name="Overmann J."/>
            <person name="Amann R."/>
            <person name="Jetten M.S.M."/>
            <person name="Mascher T."/>
            <person name="Medema M.H."/>
            <person name="Devos D.P."/>
            <person name="Kaster A.-K."/>
            <person name="Ovreas L."/>
            <person name="Rohde M."/>
            <person name="Galperin M.Y."/>
            <person name="Jogler C."/>
        </authorList>
    </citation>
    <scope>NUCLEOTIDE SEQUENCE [LARGE SCALE GENOMIC DNA]</scope>
    <source>
        <strain evidence="2 3">HG66A1</strain>
    </source>
</reference>
<keyword evidence="1" id="KW-0812">Transmembrane</keyword>
<dbReference type="Proteomes" id="UP000320421">
    <property type="component" value="Chromosome"/>
</dbReference>
<evidence type="ECO:0008006" key="4">
    <source>
        <dbReference type="Google" id="ProtNLM"/>
    </source>
</evidence>
<dbReference type="RefSeq" id="WP_145181998.1">
    <property type="nucleotide sequence ID" value="NZ_CP036266.1"/>
</dbReference>
<keyword evidence="1" id="KW-0472">Membrane</keyword>
<proteinExistence type="predicted"/>
<evidence type="ECO:0000313" key="2">
    <source>
        <dbReference type="EMBL" id="QDT19931.1"/>
    </source>
</evidence>
<feature type="transmembrane region" description="Helical" evidence="1">
    <location>
        <begin position="103"/>
        <end position="124"/>
    </location>
</feature>
<evidence type="ECO:0000256" key="1">
    <source>
        <dbReference type="SAM" id="Phobius"/>
    </source>
</evidence>
<feature type="transmembrane region" description="Helical" evidence="1">
    <location>
        <begin position="68"/>
        <end position="91"/>
    </location>
</feature>
<dbReference type="AlphaFoldDB" id="A0A517PKR2"/>
<protein>
    <recommendedName>
        <fullName evidence="4">DUF4064 domain-containing protein</fullName>
    </recommendedName>
</protein>
<organism evidence="2 3">
    <name type="scientific">Gimesia chilikensis</name>
    <dbReference type="NCBI Taxonomy" id="2605989"/>
    <lineage>
        <taxon>Bacteria</taxon>
        <taxon>Pseudomonadati</taxon>
        <taxon>Planctomycetota</taxon>
        <taxon>Planctomycetia</taxon>
        <taxon>Planctomycetales</taxon>
        <taxon>Planctomycetaceae</taxon>
        <taxon>Gimesia</taxon>
    </lineage>
</organism>
<dbReference type="OrthoDB" id="282426at2"/>
<feature type="transmembrane region" description="Helical" evidence="1">
    <location>
        <begin position="12"/>
        <end position="30"/>
    </location>
</feature>
<keyword evidence="3" id="KW-1185">Reference proteome</keyword>
<keyword evidence="1" id="KW-1133">Transmembrane helix</keyword>
<dbReference type="EMBL" id="CP036266">
    <property type="protein sequence ID" value="QDT19931.1"/>
    <property type="molecule type" value="Genomic_DNA"/>
</dbReference>
<evidence type="ECO:0000313" key="3">
    <source>
        <dbReference type="Proteomes" id="UP000320421"/>
    </source>
</evidence>